<feature type="domain" description="ABC transporter" evidence="4">
    <location>
        <begin position="22"/>
        <end position="253"/>
    </location>
</feature>
<dbReference type="GO" id="GO:0005524">
    <property type="term" value="F:ATP binding"/>
    <property type="evidence" value="ECO:0007669"/>
    <property type="project" value="UniProtKB-KW"/>
</dbReference>
<evidence type="ECO:0000256" key="1">
    <source>
        <dbReference type="ARBA" id="ARBA00022448"/>
    </source>
</evidence>
<dbReference type="GO" id="GO:0016887">
    <property type="term" value="F:ATP hydrolysis activity"/>
    <property type="evidence" value="ECO:0007669"/>
    <property type="project" value="InterPro"/>
</dbReference>
<organism evidence="5 6">
    <name type="scientific">Thermoclostridium caenicola</name>
    <dbReference type="NCBI Taxonomy" id="659425"/>
    <lineage>
        <taxon>Bacteria</taxon>
        <taxon>Bacillati</taxon>
        <taxon>Bacillota</taxon>
        <taxon>Clostridia</taxon>
        <taxon>Eubacteriales</taxon>
        <taxon>Oscillospiraceae</taxon>
        <taxon>Thermoclostridium</taxon>
    </lineage>
</organism>
<dbReference type="InterPro" id="IPR050153">
    <property type="entry name" value="Metal_Ion_Import_ABC"/>
</dbReference>
<evidence type="ECO:0000259" key="4">
    <source>
        <dbReference type="PROSITE" id="PS50893"/>
    </source>
</evidence>
<evidence type="ECO:0000256" key="3">
    <source>
        <dbReference type="ARBA" id="ARBA00022840"/>
    </source>
</evidence>
<dbReference type="InterPro" id="IPR027417">
    <property type="entry name" value="P-loop_NTPase"/>
</dbReference>
<sequence length="254" mass="27645">MNHHGINVTRACEGPNCGLCCTRIENLGVTIGSDTILSDVNLHVHCGELTAIIGPNGAGKSTLLKAILGEVRHTGSLKFLRSSGVRKERPIIGYVPQHLNLDATSPTSVLDLYAVCCSKSPAWLRIPDKVRHKAKECLSRAQADHLLDKRLGALSGGELQRVLVALALEPVPELLLLDEPVSGIDQNGLEMFYNLLSDIRKDYDLSIIMVSHDLDLVARHADRLVLLNRTVLASGTPREVMASESFRKIFAGMS</sequence>
<accession>A0A1M6B0S6</accession>
<dbReference type="PROSITE" id="PS50893">
    <property type="entry name" value="ABC_TRANSPORTER_2"/>
    <property type="match status" value="1"/>
</dbReference>
<evidence type="ECO:0000313" key="6">
    <source>
        <dbReference type="Proteomes" id="UP000324781"/>
    </source>
</evidence>
<dbReference type="PROSITE" id="PS00211">
    <property type="entry name" value="ABC_TRANSPORTER_1"/>
    <property type="match status" value="1"/>
</dbReference>
<dbReference type="InterPro" id="IPR003439">
    <property type="entry name" value="ABC_transporter-like_ATP-bd"/>
</dbReference>
<evidence type="ECO:0000313" key="5">
    <source>
        <dbReference type="EMBL" id="SHI42335.1"/>
    </source>
</evidence>
<protein>
    <submittedName>
        <fullName evidence="5">Zinc transport system ATP-binding protein</fullName>
    </submittedName>
</protein>
<keyword evidence="6" id="KW-1185">Reference proteome</keyword>
<dbReference type="SMART" id="SM00382">
    <property type="entry name" value="AAA"/>
    <property type="match status" value="1"/>
</dbReference>
<reference evidence="5 6" key="1">
    <citation type="submission" date="2016-11" db="EMBL/GenBank/DDBJ databases">
        <authorList>
            <person name="Varghese N."/>
            <person name="Submissions S."/>
        </authorList>
    </citation>
    <scope>NUCLEOTIDE SEQUENCE [LARGE SCALE GENOMIC DNA]</scope>
    <source>
        <strain evidence="5 6">DSM 19027</strain>
    </source>
</reference>
<name>A0A1M6B0S6_9FIRM</name>
<dbReference type="RefSeq" id="WP_149677441.1">
    <property type="nucleotide sequence ID" value="NZ_DAONMB010000091.1"/>
</dbReference>
<dbReference type="AlphaFoldDB" id="A0A1M6B0S6"/>
<dbReference type="Gene3D" id="3.40.50.300">
    <property type="entry name" value="P-loop containing nucleotide triphosphate hydrolases"/>
    <property type="match status" value="1"/>
</dbReference>
<dbReference type="EMBL" id="FQZP01000002">
    <property type="protein sequence ID" value="SHI42335.1"/>
    <property type="molecule type" value="Genomic_DNA"/>
</dbReference>
<dbReference type="PANTHER" id="PTHR42734">
    <property type="entry name" value="METAL TRANSPORT SYSTEM ATP-BINDING PROTEIN TM_0124-RELATED"/>
    <property type="match status" value="1"/>
</dbReference>
<dbReference type="Proteomes" id="UP000324781">
    <property type="component" value="Unassembled WGS sequence"/>
</dbReference>
<keyword evidence="3 5" id="KW-0067">ATP-binding</keyword>
<dbReference type="OrthoDB" id="9806726at2"/>
<keyword evidence="2" id="KW-0547">Nucleotide-binding</keyword>
<evidence type="ECO:0000256" key="2">
    <source>
        <dbReference type="ARBA" id="ARBA00022741"/>
    </source>
</evidence>
<gene>
    <name evidence="5" type="ORF">SAMN05444373_100229</name>
</gene>
<dbReference type="InterPro" id="IPR017871">
    <property type="entry name" value="ABC_transporter-like_CS"/>
</dbReference>
<proteinExistence type="predicted"/>
<dbReference type="InterPro" id="IPR003593">
    <property type="entry name" value="AAA+_ATPase"/>
</dbReference>
<dbReference type="Pfam" id="PF00005">
    <property type="entry name" value="ABC_tran"/>
    <property type="match status" value="1"/>
</dbReference>
<dbReference type="PANTHER" id="PTHR42734:SF7">
    <property type="entry name" value="ATP-BINDING COMPONENT OF ABC TRANSPORTER-RELATED"/>
    <property type="match status" value="1"/>
</dbReference>
<dbReference type="SUPFAM" id="SSF52540">
    <property type="entry name" value="P-loop containing nucleoside triphosphate hydrolases"/>
    <property type="match status" value="1"/>
</dbReference>
<keyword evidence="1" id="KW-0813">Transport</keyword>